<name>A0A317NJV9_9NOCA</name>
<keyword evidence="2" id="KW-0472">Membrane</keyword>
<accession>A0A317NJV9</accession>
<sequence>MVTDAHPVTAATTDAPSAEPQGEERDEPPPWTAPALLLSILMLGADLVALIPLGEWMTDYGIIPVCTAYLLHVLFTIALAAWTVIRLPARYLDIDVAD</sequence>
<feature type="transmembrane region" description="Helical" evidence="2">
    <location>
        <begin position="60"/>
        <end position="85"/>
    </location>
</feature>
<evidence type="ECO:0000256" key="2">
    <source>
        <dbReference type="SAM" id="Phobius"/>
    </source>
</evidence>
<dbReference type="RefSeq" id="WP_110038432.1">
    <property type="nucleotide sequence ID" value="NZ_QGTL01000005.1"/>
</dbReference>
<keyword evidence="4" id="KW-1185">Reference proteome</keyword>
<keyword evidence="2" id="KW-0812">Transmembrane</keyword>
<dbReference type="Proteomes" id="UP000246410">
    <property type="component" value="Unassembled WGS sequence"/>
</dbReference>
<dbReference type="AlphaFoldDB" id="A0A317NJV9"/>
<gene>
    <name evidence="3" type="ORF">DFR69_105137</name>
</gene>
<evidence type="ECO:0000256" key="1">
    <source>
        <dbReference type="SAM" id="MobiDB-lite"/>
    </source>
</evidence>
<feature type="transmembrane region" description="Helical" evidence="2">
    <location>
        <begin position="31"/>
        <end position="53"/>
    </location>
</feature>
<reference evidence="3 4" key="1">
    <citation type="submission" date="2018-05" db="EMBL/GenBank/DDBJ databases">
        <title>Genomic Encyclopedia of Type Strains, Phase IV (KMG-IV): sequencing the most valuable type-strain genomes for metagenomic binning, comparative biology and taxonomic classification.</title>
        <authorList>
            <person name="Goeker M."/>
        </authorList>
    </citation>
    <scope>NUCLEOTIDE SEQUENCE [LARGE SCALE GENOMIC DNA]</scope>
    <source>
        <strain evidence="3 4">DSM 44717</strain>
    </source>
</reference>
<proteinExistence type="predicted"/>
<protein>
    <submittedName>
        <fullName evidence="3">Uncharacterized protein</fullName>
    </submittedName>
</protein>
<feature type="region of interest" description="Disordered" evidence="1">
    <location>
        <begin position="1"/>
        <end position="31"/>
    </location>
</feature>
<evidence type="ECO:0000313" key="4">
    <source>
        <dbReference type="Proteomes" id="UP000246410"/>
    </source>
</evidence>
<keyword evidence="2" id="KW-1133">Transmembrane helix</keyword>
<comment type="caution">
    <text evidence="3">The sequence shown here is derived from an EMBL/GenBank/DDBJ whole genome shotgun (WGS) entry which is preliminary data.</text>
</comment>
<organism evidence="3 4">
    <name type="scientific">Nocardia neocaledoniensis</name>
    <dbReference type="NCBI Taxonomy" id="236511"/>
    <lineage>
        <taxon>Bacteria</taxon>
        <taxon>Bacillati</taxon>
        <taxon>Actinomycetota</taxon>
        <taxon>Actinomycetes</taxon>
        <taxon>Mycobacteriales</taxon>
        <taxon>Nocardiaceae</taxon>
        <taxon>Nocardia</taxon>
    </lineage>
</organism>
<dbReference type="EMBL" id="QGTL01000005">
    <property type="protein sequence ID" value="PWV75063.1"/>
    <property type="molecule type" value="Genomic_DNA"/>
</dbReference>
<evidence type="ECO:0000313" key="3">
    <source>
        <dbReference type="EMBL" id="PWV75063.1"/>
    </source>
</evidence>